<proteinExistence type="predicted"/>
<protein>
    <submittedName>
        <fullName evidence="1">Uncharacterized protein</fullName>
    </submittedName>
</protein>
<sequence length="46" mass="5428">MGKSLQVNVPIKLYILQCSGVITQLTFPQVMNESIYWFEYPVETRY</sequence>
<dbReference type="EMBL" id="BARS01006578">
    <property type="protein sequence ID" value="GAF70604.1"/>
    <property type="molecule type" value="Genomic_DNA"/>
</dbReference>
<gene>
    <name evidence="1" type="ORF">S01H1_12790</name>
</gene>
<dbReference type="AlphaFoldDB" id="X0RP27"/>
<name>X0RP27_9ZZZZ</name>
<reference evidence="1" key="1">
    <citation type="journal article" date="2014" name="Front. Microbiol.">
        <title>High frequency of phylogenetically diverse reductive dehalogenase-homologous genes in deep subseafloor sedimentary metagenomes.</title>
        <authorList>
            <person name="Kawai M."/>
            <person name="Futagami T."/>
            <person name="Toyoda A."/>
            <person name="Takaki Y."/>
            <person name="Nishi S."/>
            <person name="Hori S."/>
            <person name="Arai W."/>
            <person name="Tsubouchi T."/>
            <person name="Morono Y."/>
            <person name="Uchiyama I."/>
            <person name="Ito T."/>
            <person name="Fujiyama A."/>
            <person name="Inagaki F."/>
            <person name="Takami H."/>
        </authorList>
    </citation>
    <scope>NUCLEOTIDE SEQUENCE</scope>
    <source>
        <strain evidence="1">Expedition CK06-06</strain>
    </source>
</reference>
<accession>X0RP27</accession>
<organism evidence="1">
    <name type="scientific">marine sediment metagenome</name>
    <dbReference type="NCBI Taxonomy" id="412755"/>
    <lineage>
        <taxon>unclassified sequences</taxon>
        <taxon>metagenomes</taxon>
        <taxon>ecological metagenomes</taxon>
    </lineage>
</organism>
<comment type="caution">
    <text evidence="1">The sequence shown here is derived from an EMBL/GenBank/DDBJ whole genome shotgun (WGS) entry which is preliminary data.</text>
</comment>
<evidence type="ECO:0000313" key="1">
    <source>
        <dbReference type="EMBL" id="GAF70604.1"/>
    </source>
</evidence>